<dbReference type="Gene3D" id="2.170.130.10">
    <property type="entry name" value="TonB-dependent receptor, plug domain"/>
    <property type="match status" value="1"/>
</dbReference>
<accession>S7WWV3</accession>
<evidence type="ECO:0000256" key="2">
    <source>
        <dbReference type="PROSITE-ProRule" id="PRU01360"/>
    </source>
</evidence>
<dbReference type="PANTHER" id="PTHR30069">
    <property type="entry name" value="TONB-DEPENDENT OUTER MEMBRANE RECEPTOR"/>
    <property type="match status" value="1"/>
</dbReference>
<comment type="caution">
    <text evidence="4">The sequence shown here is derived from an EMBL/GenBank/DDBJ whole genome shotgun (WGS) entry which is preliminary data.</text>
</comment>
<evidence type="ECO:0000313" key="4">
    <source>
        <dbReference type="EMBL" id="EPR68488.1"/>
    </source>
</evidence>
<dbReference type="InterPro" id="IPR039426">
    <property type="entry name" value="TonB-dep_rcpt-like"/>
</dbReference>
<dbReference type="InterPro" id="IPR012910">
    <property type="entry name" value="Plug_dom"/>
</dbReference>
<dbReference type="GO" id="GO:0009279">
    <property type="term" value="C:cell outer membrane"/>
    <property type="evidence" value="ECO:0007669"/>
    <property type="project" value="UniProtKB-SubCell"/>
</dbReference>
<dbReference type="AlphaFoldDB" id="S7WWV3"/>
<comment type="similarity">
    <text evidence="2">Belongs to the TonB-dependent receptor family.</text>
</comment>
<keyword evidence="2" id="KW-0998">Cell outer membrane</keyword>
<dbReference type="Gene3D" id="2.60.40.1120">
    <property type="entry name" value="Carboxypeptidase-like, regulatory domain"/>
    <property type="match status" value="1"/>
</dbReference>
<dbReference type="EMBL" id="ATNM01000098">
    <property type="protein sequence ID" value="EPR68488.1"/>
    <property type="molecule type" value="Genomic_DNA"/>
</dbReference>
<evidence type="ECO:0000256" key="1">
    <source>
        <dbReference type="ARBA" id="ARBA00022729"/>
    </source>
</evidence>
<dbReference type="NCBIfam" id="TIGR04057">
    <property type="entry name" value="SusC_RagA_signa"/>
    <property type="match status" value="1"/>
</dbReference>
<dbReference type="SUPFAM" id="SSF56935">
    <property type="entry name" value="Porins"/>
    <property type="match status" value="1"/>
</dbReference>
<keyword evidence="2" id="KW-0472">Membrane</keyword>
<keyword evidence="2" id="KW-0812">Transmembrane</keyword>
<comment type="subcellular location">
    <subcellularLocation>
        <location evidence="2">Cell outer membrane</location>
        <topology evidence="2">Multi-pass membrane protein</topology>
    </subcellularLocation>
</comment>
<evidence type="ECO:0000259" key="3">
    <source>
        <dbReference type="Pfam" id="PF07715"/>
    </source>
</evidence>
<gene>
    <name evidence="4" type="ORF">ADICYQ_2454</name>
</gene>
<dbReference type="SUPFAM" id="SSF49464">
    <property type="entry name" value="Carboxypeptidase regulatory domain-like"/>
    <property type="match status" value="1"/>
</dbReference>
<keyword evidence="2" id="KW-0813">Transport</keyword>
<keyword evidence="2" id="KW-1134">Transmembrane beta strand</keyword>
<reference evidence="4 5" key="1">
    <citation type="journal article" date="2013" name="Genome Announc.">
        <title>Draft Genome Sequence of Cyclobacterium qasimii Strain M12-11BT, Isolated from Arctic Marine Sediment.</title>
        <authorList>
            <person name="Shivaji S."/>
            <person name="Ara S."/>
            <person name="Singh A."/>
            <person name="Kumar Pinnaka A."/>
        </authorList>
    </citation>
    <scope>NUCLEOTIDE SEQUENCE [LARGE SCALE GENOMIC DNA]</scope>
    <source>
        <strain evidence="4 5">M12-11B</strain>
    </source>
</reference>
<evidence type="ECO:0000313" key="5">
    <source>
        <dbReference type="Proteomes" id="UP000014974"/>
    </source>
</evidence>
<dbReference type="STRING" id="641524.ADICYQ_2454"/>
<protein>
    <submittedName>
        <fullName evidence="4">TonB-dependent receptor</fullName>
    </submittedName>
</protein>
<dbReference type="Pfam" id="PF07715">
    <property type="entry name" value="Plug"/>
    <property type="match status" value="1"/>
</dbReference>
<dbReference type="eggNOG" id="COG4206">
    <property type="taxonomic scope" value="Bacteria"/>
</dbReference>
<name>S7WWV3_9BACT</name>
<dbReference type="Pfam" id="PF13715">
    <property type="entry name" value="CarbopepD_reg_2"/>
    <property type="match status" value="1"/>
</dbReference>
<dbReference type="InterPro" id="IPR023997">
    <property type="entry name" value="TonB-dep_OMP_SusC/RagA_CS"/>
</dbReference>
<dbReference type="InterPro" id="IPR037066">
    <property type="entry name" value="Plug_dom_sf"/>
</dbReference>
<feature type="domain" description="TonB-dependent receptor plug" evidence="3">
    <location>
        <begin position="115"/>
        <end position="230"/>
    </location>
</feature>
<sequence length="246" mass="25968">MRSNIFIVLVMLLVSPLLGLAQNITISGKVISDEDGMGIPGVSIGIKESGKSTVTDISGRYQLTLDSKETIICSYLGFIQQEILVKNKREINIRLVPNLNTLDEIVVVGYGSINKSDLTGNVSKIEGEEIANIPVPNFQETLQGRLAGVFVASSSGKLGDGVKIRIRGTTSISAGNDPLYIIDGIPVTTAGSIDNSNPMSMINMGDIASINVLKDAAAASIYGARGSNGVVVITTKKAVQEKLNSM</sequence>
<dbReference type="PATRIC" id="fig|641524.5.peg.2433"/>
<keyword evidence="1" id="KW-0732">Signal</keyword>
<organism evidence="4 5">
    <name type="scientific">Cyclobacterium qasimii M12-11B</name>
    <dbReference type="NCBI Taxonomy" id="641524"/>
    <lineage>
        <taxon>Bacteria</taxon>
        <taxon>Pseudomonadati</taxon>
        <taxon>Bacteroidota</taxon>
        <taxon>Cytophagia</taxon>
        <taxon>Cytophagales</taxon>
        <taxon>Cyclobacteriaceae</taxon>
        <taxon>Cyclobacterium</taxon>
    </lineage>
</organism>
<proteinExistence type="inferred from homology"/>
<dbReference type="GO" id="GO:0044718">
    <property type="term" value="P:siderophore transmembrane transport"/>
    <property type="evidence" value="ECO:0007669"/>
    <property type="project" value="TreeGrafter"/>
</dbReference>
<dbReference type="RefSeq" id="WP_020892680.1">
    <property type="nucleotide sequence ID" value="NZ_ATNM01000098.1"/>
</dbReference>
<dbReference type="InterPro" id="IPR008969">
    <property type="entry name" value="CarboxyPept-like_regulatory"/>
</dbReference>
<dbReference type="Proteomes" id="UP000014974">
    <property type="component" value="Unassembled WGS sequence"/>
</dbReference>
<keyword evidence="4" id="KW-0675">Receptor</keyword>
<dbReference type="GO" id="GO:0015344">
    <property type="term" value="F:siderophore uptake transmembrane transporter activity"/>
    <property type="evidence" value="ECO:0007669"/>
    <property type="project" value="TreeGrafter"/>
</dbReference>
<dbReference type="PROSITE" id="PS52016">
    <property type="entry name" value="TONB_DEPENDENT_REC_3"/>
    <property type="match status" value="1"/>
</dbReference>
<dbReference type="PANTHER" id="PTHR30069:SF53">
    <property type="entry name" value="COLICIN I RECEPTOR-RELATED"/>
    <property type="match status" value="1"/>
</dbReference>